<feature type="domain" description="Ketosynthase family 3 (KS3)" evidence="12">
    <location>
        <begin position="1832"/>
        <end position="2245"/>
    </location>
</feature>
<dbReference type="Pfam" id="PF00550">
    <property type="entry name" value="PP-binding"/>
    <property type="match status" value="2"/>
</dbReference>
<dbReference type="InterPro" id="IPR020807">
    <property type="entry name" value="PKS_DH"/>
</dbReference>
<dbReference type="PANTHER" id="PTHR43775">
    <property type="entry name" value="FATTY ACID SYNTHASE"/>
    <property type="match status" value="1"/>
</dbReference>
<dbReference type="SUPFAM" id="SSF51735">
    <property type="entry name" value="NAD(P)-binding Rossmann-fold domains"/>
    <property type="match status" value="4"/>
</dbReference>
<dbReference type="SUPFAM" id="SSF55048">
    <property type="entry name" value="Probable ACP-binding domain of malonyl-CoA ACP transacylase"/>
    <property type="match status" value="2"/>
</dbReference>
<dbReference type="CDD" id="cd00833">
    <property type="entry name" value="PKS"/>
    <property type="match status" value="2"/>
</dbReference>
<evidence type="ECO:0000256" key="6">
    <source>
        <dbReference type="ARBA" id="ARBA00023194"/>
    </source>
</evidence>
<dbReference type="SUPFAM" id="SSF52151">
    <property type="entry name" value="FabD/lysophospholipase-like"/>
    <property type="match status" value="2"/>
</dbReference>
<keyword evidence="6" id="KW-0045">Antibiotic biosynthesis</keyword>
<reference evidence="14 15" key="1">
    <citation type="submission" date="2020-08" db="EMBL/GenBank/DDBJ databases">
        <title>Sequencing the genomes of 1000 actinobacteria strains.</title>
        <authorList>
            <person name="Klenk H.-P."/>
        </authorList>
    </citation>
    <scope>NUCLEOTIDE SEQUENCE [LARGE SCALE GENOMIC DNA]</scope>
    <source>
        <strain evidence="14 15">DSM 46659</strain>
    </source>
</reference>
<dbReference type="Pfam" id="PF00109">
    <property type="entry name" value="ketoacyl-synt"/>
    <property type="match status" value="2"/>
</dbReference>
<evidence type="ECO:0000256" key="3">
    <source>
        <dbReference type="ARBA" id="ARBA00022450"/>
    </source>
</evidence>
<dbReference type="SMART" id="SM00827">
    <property type="entry name" value="PKS_AT"/>
    <property type="match status" value="2"/>
</dbReference>
<feature type="domain" description="PKS/mFAS DH" evidence="13">
    <location>
        <begin position="963"/>
        <end position="1237"/>
    </location>
</feature>
<dbReference type="InterPro" id="IPR049552">
    <property type="entry name" value="PKS_DH_N"/>
</dbReference>
<dbReference type="SMART" id="SM00826">
    <property type="entry name" value="PKS_DH"/>
    <property type="match status" value="2"/>
</dbReference>
<evidence type="ECO:0000256" key="7">
    <source>
        <dbReference type="ARBA" id="ARBA00023268"/>
    </source>
</evidence>
<evidence type="ECO:0000256" key="10">
    <source>
        <dbReference type="SAM" id="MobiDB-lite"/>
    </source>
</evidence>
<dbReference type="InterPro" id="IPR016039">
    <property type="entry name" value="Thiolase-like"/>
</dbReference>
<dbReference type="PROSITE" id="PS52019">
    <property type="entry name" value="PKS_MFAS_DH"/>
    <property type="match status" value="2"/>
</dbReference>
<keyword evidence="8" id="KW-0012">Acyltransferase</keyword>
<feature type="region of interest" description="C-terminal hotdog fold" evidence="9">
    <location>
        <begin position="1100"/>
        <end position="1237"/>
    </location>
</feature>
<gene>
    <name evidence="14" type="ORF">HNR23_000337</name>
</gene>
<sequence>MNNEKKLLDYLKRATADLREARKRIAETERRDHEPIAIVGMACRYPGDVASPDDLWRLVAEGRDAVSEFPTDRGWDTDALYDPEPGTPGKSYTREGGFLHDAAAFDADFFGISPREAKETDPQQRLLLEVAWEAFESAGIDPSSLRGSPTGVFAGMMYHDYAGGSATGSITSGRLSYTFGLEGPSVSVDTACSSSLVALHLAAQSLRRGECTLALAGGVTVMATPETIVEFSRQRGLAADGRCKSFSATADGTGWSEGAGILIAERLSDARRHGHPVLAVVRGTAVNQDGASSGLTAPNGPAQQRVIAQALAAAGLTPADVDAVEAHGTGTTLGDPIEAQALIATYGRNRPQDRPLRLGSIKSNIGHAQAAAGVGGIIKMIMAMRHGLLPRTLHLEEPNPQVEWSDGAVELLRQAHPWPATDHPRRAGVSSFGISGTNAHVVLEEAPSGRREPDTDLRDGEADATAAPDPADDARPAVRGPVVPWLISAKTPAALRAQAERLHAFARRDGDGTDPDPFDVGFSLATTRATLDHRAVVVGADREDLLRGLHAVAADTAAPNVVRGSASEGRTAFLFSGQGAQRVGMGRELHAAFPAFAEAFDAVCAELDTHLDRPLKEVVWAVEGSDEAGLLDRTAYTQTALFAVEVALFRLVESWGIKPDYLAGHSVGELAAAHVAGVLSLADACALVAARGRLMQALPAGGAMVAVQATEGEVAPVLAEVADRVSIAALNGPASVVVSGAEDAVLAVADRFREQGRKTSRLTVSHAFHSPLMEPMLEEFRSVAEGLTYDPPSIPIVSNVTGSLSSAVDLGDIGGKTGADAPISPRSSGDVASAEYWVRHVREAVRFADGIHALEAEGVTRFLELGPDGVLTAMAQGCVESADALLVPAARKDRGEVTALFTAVGALHADGASVDWARVFTGRGKRVDLPTYAFQRERFWMNSVATPGGQGDVRSVGLGPTDHPLLGAAVRVADSDGVVLSGRLAVGTQPWLADHRIGETILFPGTGFVELAIRAGDEVGCGLVEEITLEAPLTLPERGGVALQVVVGDPDGSGTRNVAVYSQREDDLAGEDGWTRHASGILAPGADAPAADLGEWPPNATPVPVEDAYDRLTGDGYGYGPVFRGLRAAWRSGDDLFAEVALPEHAHEDAARFGLHPALMDAALHVGLLEDKGDGETLLPFAWNRVCLHAVGATALRVRISLLGQGRESLTMTDTTGRPVLSVQTQVTRPVDAGGLTAAAGSKRHDALFTVDWTPAAGVNPSDAPADRSLAVLGAEGNGFGGAGTAFPDLAELASTLDDGTQAPDVVLAVAEPRGTADPGTGAATPQAVRAAAHRTLDLLRAWLNDDRFAASHLVIATRNAVVVDPENDTIDLVQAPLWGTVRAAQAENPGRITLVDVDGRDDLTPLLRALAASDETEAAVRGGTVHVPRLARANRPGRPGTEGDTATWTPDGTVLVTGGTGGLGALVAEHLVREHGVRHLLLTSRRGMDAPGAAELQAELAALGAEATIAACDVADRDALAALLTGIPADHPLTGVVHAAGVADNGLVTALTREQLDTVLRPKADAAWHLHELTRHLDLSAFVLFSSTGGMLLAAGQAGYATANVFLDALARHRRSTGLPATSLAFGLWSIDTGMAGELGEADLQRMNRLGLPALSTDEGLSLFDDAVADDAAVLIPTKVDMAALRARADELPALLRGLVPARARQARQAAAGGGTPGSPSTLEQRLATLDPEARDRILLDLVSTHVATVLGHASADAIDPDRPFQELGFDSLAAVELRNTLNTSTGLRLPATLLFDYPTSRQVALHLASFFTATRTVPAAAVAATAAPDDDPIVIVGMGCRFPGGVETPDDLWQLVVDGRDTVSAFPTDRGWDIEGTFDPEPGTPGKNYAREGSFLYDAADFDPAFFNISPREALTMDPQQRLLLETSWEAFERAGIDPATLKGSATGVFTGMMYHDYAANSSTGSIASGRIAYTFGLEGPAVTVDTACSSSLVALHWAIQSLRSGESSLALVGGVAVMATQEMFVEFSHQRGLAVDGRSKAFAAAADGAGWGEGAGVLIVERLSDAERNGHRVLAVIRASALNQDGASNGLTAPNGPAQQRVIRQALASGGLTPAEVDAVEAHGTGTTLGDPIEAQALIATYGQERPQSGEPLWLGSIKSNIGHTQAAAGIAGVIKTVMGLRYGLLPKTLHIDAPTPEVDWSAGAVELLTEARPWPSTDRPRRAAVSSFGASGTNAHVVLEQAPMGQALQAVADADTDTGDGTGGRASAAEAVPVLVSAKSTEALRAQAAKLRSHIVQHSDPNTFDLADLTNTAYSLATTRVPMEHRGVVVAGDHGELLEGLSGLAAGEPAGGVVQGVARTGGSTAFLFTGQGAQRVGMGRELYGRFPAFREAFDAVCAELDTHLDRPLKEVVWAEEGSDDVGLLDRTAYTQTALFAIEVALFRLVESWGITPDFLAGHSVGELAAAHVSGVLSLADACALVAARGRLMQALPAGGAMVAVQATEGEVAPVLAEVADRVSIAALNGPASVVVSGAEDAVLAVADRFKGEGRKTSRLTVSHAFHSPLMEPMLEEFRSVAEGLTYDPPSIPIVSNVTGSLSSAVDLGDIGGKTGADTPISPRSSGGVASAEYWVRHVREAVRFADGIRALEAEGVTTFVELGPDGVLSGMGQDCVTGDADVAFFPVLRKDRGEERELVTGLGVLHARGTAVDWEAFFAGRGADRVDLPTYAFQRERFWLNSEGDESGSVGFAGLETVDHPLLSAAVAIPESGGRVLTGRLAVGTQQWLADHDILGTAVLPPAALVELAVRAGDEVGCATVAELAVEVPLVLPERGGVALQVAVGGSQESGARPISIYSRAEDAVPDAPWTRHATGVLGSSADTAPAPLAEWPPSGATAIDADDTYKRLFTAGYGHGPVFQGLRSAWQAGDDLFAEVALPDDGDAAAFGLHPALLDAALHTGLLDGGGDDGDGIVLPTSWKGVTLHATGAAAARVRLTAASEDGGRKLMIADAAGRPVLTAEAVAFRRVSADRLRATGGVRDDALFRIAWEPVSSGSTAAAAPAPGGWAVVGSDALGLGGDVPVFADIPALLDAVGDGASVPGTVLLATAPPTGHAGEADADPAAVHGAAAATLAFLRTWLAEPRCADSKLVVVTRDAVSTTGEAAPNLVGAAIRGLIRSAESENPDRFMLLDVDSADSSCEALLTTTALDEPEVALRDGTALAPRLTRAAAPTLSDDASIGLDVEGTVLVTGGTGGLGALVAEHLVREHGVRHLLLTSRRGMDAPGAAELQAELAALGAGATIAACDVADRDALAELLDTIPAEHPLTGVIHTAGVLDDGVIGSLTSERMANVLRPKVDAARHLHDLTRDTESLSLFLLFSSVAGTLGGPGQGNYAVANAYLDALAVHRRSLGLPGMSLAWGLWGLGDGGMAGSLGDSDLRRMNRSGITPMSADQGLELLDAALGTDGGVLLPVLLDLATLRAQAGTGLLPPALYGVVPVPVRQAAAQGGGTSGTGVGAPLADRLARMSAPERDDFLMELVAKHVAAVLGHAASTRVEPDRAFSELGFDSLAAVELRNRLNAATGLRMPATLLFDHPTSRQVAGFIRSEASPEEADSAQPVLAELDRLGAALTTLASSGDDGGEHAKITARLETLLRTWQDAHAGTTAEEAPESDFAEASDDELFAVLDNELGTP</sequence>
<evidence type="ECO:0000259" key="11">
    <source>
        <dbReference type="PROSITE" id="PS50075"/>
    </source>
</evidence>
<dbReference type="InterPro" id="IPR016035">
    <property type="entry name" value="Acyl_Trfase/lysoPLipase"/>
</dbReference>
<dbReference type="PROSITE" id="PS50075">
    <property type="entry name" value="CARRIER"/>
    <property type="match status" value="2"/>
</dbReference>
<dbReference type="InterPro" id="IPR009081">
    <property type="entry name" value="PP-bd_ACP"/>
</dbReference>
<keyword evidence="3" id="KW-0596">Phosphopantetheine</keyword>
<dbReference type="GO" id="GO:0031177">
    <property type="term" value="F:phosphopantetheine binding"/>
    <property type="evidence" value="ECO:0007669"/>
    <property type="project" value="InterPro"/>
</dbReference>
<dbReference type="FunFam" id="1.10.1200.10:FF:000007">
    <property type="entry name" value="Probable polyketide synthase pks17"/>
    <property type="match status" value="2"/>
</dbReference>
<dbReference type="Pfam" id="PF21089">
    <property type="entry name" value="PKS_DH_N"/>
    <property type="match status" value="2"/>
</dbReference>
<dbReference type="Pfam" id="PF08990">
    <property type="entry name" value="Docking"/>
    <property type="match status" value="1"/>
</dbReference>
<dbReference type="InterPro" id="IPR049900">
    <property type="entry name" value="PKS_mFAS_DH"/>
</dbReference>
<dbReference type="InterPro" id="IPR020806">
    <property type="entry name" value="PKS_PP-bd"/>
</dbReference>
<feature type="active site" description="Proton acceptor; for dehydratase activity" evidence="9">
    <location>
        <position position="2792"/>
    </location>
</feature>
<feature type="domain" description="Carrier" evidence="11">
    <location>
        <begin position="3536"/>
        <end position="3611"/>
    </location>
</feature>
<dbReference type="EMBL" id="JACHDS010000001">
    <property type="protein sequence ID" value="MBB6170277.1"/>
    <property type="molecule type" value="Genomic_DNA"/>
</dbReference>
<dbReference type="PROSITE" id="PS00012">
    <property type="entry name" value="PHOSPHOPANTETHEINE"/>
    <property type="match status" value="2"/>
</dbReference>
<dbReference type="InterPro" id="IPR014043">
    <property type="entry name" value="Acyl_transferase_dom"/>
</dbReference>
<dbReference type="Gene3D" id="1.10.1200.10">
    <property type="entry name" value="ACP-like"/>
    <property type="match status" value="2"/>
</dbReference>
<dbReference type="GO" id="GO:0033068">
    <property type="term" value="P:macrolide biosynthetic process"/>
    <property type="evidence" value="ECO:0007669"/>
    <property type="project" value="UniProtKB-ARBA"/>
</dbReference>
<comment type="pathway">
    <text evidence="2">Antibiotic biosynthesis.</text>
</comment>
<evidence type="ECO:0000313" key="14">
    <source>
        <dbReference type="EMBL" id="MBB6170277.1"/>
    </source>
</evidence>
<dbReference type="PROSITE" id="PS00606">
    <property type="entry name" value="KS3_1"/>
    <property type="match status" value="2"/>
</dbReference>
<protein>
    <submittedName>
        <fullName evidence="14">Acyl transferase domain-containing protein/acyl carrier protein</fullName>
    </submittedName>
</protein>
<dbReference type="CDD" id="cd08956">
    <property type="entry name" value="KR_3_FAS_SDR_x"/>
    <property type="match status" value="2"/>
</dbReference>
<dbReference type="Pfam" id="PF08659">
    <property type="entry name" value="KR"/>
    <property type="match status" value="2"/>
</dbReference>
<dbReference type="InterPro" id="IPR057326">
    <property type="entry name" value="KR_dom"/>
</dbReference>
<organism evidence="14 15">
    <name type="scientific">Nocardiopsis mwathae</name>
    <dbReference type="NCBI Taxonomy" id="1472723"/>
    <lineage>
        <taxon>Bacteria</taxon>
        <taxon>Bacillati</taxon>
        <taxon>Actinomycetota</taxon>
        <taxon>Actinomycetes</taxon>
        <taxon>Streptosporangiales</taxon>
        <taxon>Nocardiopsidaceae</taxon>
        <taxon>Nocardiopsis</taxon>
    </lineage>
</organism>
<dbReference type="GO" id="GO:0004312">
    <property type="term" value="F:fatty acid synthase activity"/>
    <property type="evidence" value="ECO:0007669"/>
    <property type="project" value="TreeGrafter"/>
</dbReference>
<dbReference type="InterPro" id="IPR032821">
    <property type="entry name" value="PKS_assoc"/>
</dbReference>
<dbReference type="Pfam" id="PF16197">
    <property type="entry name" value="KAsynt_C_assoc"/>
    <property type="match status" value="2"/>
</dbReference>
<dbReference type="InterPro" id="IPR020841">
    <property type="entry name" value="PKS_Beta-ketoAc_synthase_dom"/>
</dbReference>
<evidence type="ECO:0000256" key="4">
    <source>
        <dbReference type="ARBA" id="ARBA00022553"/>
    </source>
</evidence>
<feature type="region of interest" description="Disordered" evidence="10">
    <location>
        <begin position="443"/>
        <end position="477"/>
    </location>
</feature>
<dbReference type="SMART" id="SM00823">
    <property type="entry name" value="PKS_PP"/>
    <property type="match status" value="2"/>
</dbReference>
<dbReference type="SMART" id="SM00825">
    <property type="entry name" value="PKS_KS"/>
    <property type="match status" value="2"/>
</dbReference>
<dbReference type="InterPro" id="IPR055123">
    <property type="entry name" value="SpnB-like_Rossmann"/>
</dbReference>
<dbReference type="Pfam" id="PF02801">
    <property type="entry name" value="Ketoacyl-synt_C"/>
    <property type="match status" value="2"/>
</dbReference>
<dbReference type="SUPFAM" id="SSF47336">
    <property type="entry name" value="ACP-like"/>
    <property type="match status" value="2"/>
</dbReference>
<feature type="domain" description="Ketosynthase family 3 (KS3)" evidence="12">
    <location>
        <begin position="33"/>
        <end position="445"/>
    </location>
</feature>
<dbReference type="Pfam" id="PF14765">
    <property type="entry name" value="PS-DH"/>
    <property type="match status" value="2"/>
</dbReference>
<dbReference type="InterPro" id="IPR015083">
    <property type="entry name" value="NorB/c/GfsB-D-like_docking"/>
</dbReference>
<comment type="caution">
    <text evidence="14">The sequence shown here is derived from an EMBL/GenBank/DDBJ whole genome shotgun (WGS) entry which is preliminary data.</text>
</comment>
<dbReference type="Gene3D" id="3.10.129.110">
    <property type="entry name" value="Polyketide synthase dehydratase"/>
    <property type="match status" value="2"/>
</dbReference>
<name>A0A7W9YDT0_9ACTN</name>
<feature type="domain" description="Carrier" evidence="11">
    <location>
        <begin position="1738"/>
        <end position="1813"/>
    </location>
</feature>
<proteinExistence type="predicted"/>
<dbReference type="InterPro" id="IPR036736">
    <property type="entry name" value="ACP-like_sf"/>
</dbReference>
<dbReference type="InterPro" id="IPR049551">
    <property type="entry name" value="PKS_DH_C"/>
</dbReference>
<dbReference type="InterPro" id="IPR036291">
    <property type="entry name" value="NAD(P)-bd_dom_sf"/>
</dbReference>
<dbReference type="Proteomes" id="UP000546642">
    <property type="component" value="Unassembled WGS sequence"/>
</dbReference>
<feature type="region of interest" description="N-terminal hotdog fold" evidence="9">
    <location>
        <begin position="963"/>
        <end position="1089"/>
    </location>
</feature>
<feature type="region of interest" description="C-terminal hotdog fold" evidence="9">
    <location>
        <begin position="2897"/>
        <end position="3035"/>
    </location>
</feature>
<evidence type="ECO:0000256" key="5">
    <source>
        <dbReference type="ARBA" id="ARBA00022679"/>
    </source>
</evidence>
<feature type="active site" description="Proton donor; for dehydratase activity" evidence="9">
    <location>
        <position position="1161"/>
    </location>
</feature>
<dbReference type="InterPro" id="IPR018201">
    <property type="entry name" value="Ketoacyl_synth_AS"/>
</dbReference>
<dbReference type="SMART" id="SM00822">
    <property type="entry name" value="PKS_KR"/>
    <property type="match status" value="2"/>
</dbReference>
<dbReference type="InterPro" id="IPR042104">
    <property type="entry name" value="PKS_dehydratase_sf"/>
</dbReference>
<accession>A0A7W9YDT0</accession>
<dbReference type="InterPro" id="IPR014031">
    <property type="entry name" value="Ketoacyl_synth_C"/>
</dbReference>
<keyword evidence="15" id="KW-1185">Reference proteome</keyword>
<dbReference type="GO" id="GO:0004315">
    <property type="term" value="F:3-oxoacyl-[acyl-carrier-protein] synthase activity"/>
    <property type="evidence" value="ECO:0007669"/>
    <property type="project" value="InterPro"/>
</dbReference>
<keyword evidence="7" id="KW-0511">Multifunctional enzyme</keyword>
<dbReference type="InterPro" id="IPR014030">
    <property type="entry name" value="Ketoacyl_synth_N"/>
</dbReference>
<feature type="region of interest" description="Disordered" evidence="10">
    <location>
        <begin position="3662"/>
        <end position="3696"/>
    </location>
</feature>
<dbReference type="SMART" id="SM01294">
    <property type="entry name" value="PKS_PP_betabranch"/>
    <property type="match status" value="2"/>
</dbReference>
<dbReference type="InterPro" id="IPR016036">
    <property type="entry name" value="Malonyl_transacylase_ACP-bd"/>
</dbReference>
<dbReference type="Gene3D" id="3.40.50.720">
    <property type="entry name" value="NAD(P)-binding Rossmann-like Domain"/>
    <property type="match status" value="2"/>
</dbReference>
<dbReference type="InterPro" id="IPR013968">
    <property type="entry name" value="PKS_KR"/>
</dbReference>
<feature type="active site" description="Proton donor; for dehydratase activity" evidence="9">
    <location>
        <position position="2956"/>
    </location>
</feature>
<dbReference type="FunFam" id="3.40.47.10:FF:000019">
    <property type="entry name" value="Polyketide synthase type I"/>
    <property type="match status" value="2"/>
</dbReference>
<feature type="region of interest" description="N-terminal hotdog fold" evidence="9">
    <location>
        <begin position="2760"/>
        <end position="2885"/>
    </location>
</feature>
<dbReference type="SUPFAM" id="SSF53901">
    <property type="entry name" value="Thiolase-like"/>
    <property type="match status" value="2"/>
</dbReference>
<feature type="compositionally biased region" description="Acidic residues" evidence="10">
    <location>
        <begin position="3671"/>
        <end position="3685"/>
    </location>
</feature>
<keyword evidence="4" id="KW-0597">Phosphoprotein</keyword>
<feature type="compositionally biased region" description="Basic and acidic residues" evidence="10">
    <location>
        <begin position="447"/>
        <end position="461"/>
    </location>
</feature>
<dbReference type="Gene3D" id="3.40.366.10">
    <property type="entry name" value="Malonyl-Coenzyme A Acyl Carrier Protein, domain 2"/>
    <property type="match status" value="2"/>
</dbReference>
<evidence type="ECO:0000256" key="8">
    <source>
        <dbReference type="ARBA" id="ARBA00023315"/>
    </source>
</evidence>
<evidence type="ECO:0000259" key="12">
    <source>
        <dbReference type="PROSITE" id="PS52004"/>
    </source>
</evidence>
<evidence type="ECO:0000313" key="15">
    <source>
        <dbReference type="Proteomes" id="UP000546642"/>
    </source>
</evidence>
<dbReference type="Pfam" id="PF00698">
    <property type="entry name" value="Acyl_transf_1"/>
    <property type="match status" value="2"/>
</dbReference>
<dbReference type="GO" id="GO:0006633">
    <property type="term" value="P:fatty acid biosynthetic process"/>
    <property type="evidence" value="ECO:0007669"/>
    <property type="project" value="InterPro"/>
</dbReference>
<dbReference type="InterPro" id="IPR001227">
    <property type="entry name" value="Ac_transferase_dom_sf"/>
</dbReference>
<feature type="active site" description="Proton acceptor; for dehydratase activity" evidence="9">
    <location>
        <position position="995"/>
    </location>
</feature>
<feature type="domain" description="PKS/mFAS DH" evidence="13">
    <location>
        <begin position="2760"/>
        <end position="3035"/>
    </location>
</feature>
<evidence type="ECO:0000259" key="13">
    <source>
        <dbReference type="PROSITE" id="PS52019"/>
    </source>
</evidence>
<dbReference type="Gene3D" id="3.30.70.3290">
    <property type="match status" value="2"/>
</dbReference>
<dbReference type="RefSeq" id="WP_184072824.1">
    <property type="nucleotide sequence ID" value="NZ_JACHDS010000001.1"/>
</dbReference>
<dbReference type="PANTHER" id="PTHR43775:SF51">
    <property type="entry name" value="INACTIVE PHENOLPHTHIOCEROL SYNTHESIS POLYKETIDE SYNTHASE TYPE I PKS1-RELATED"/>
    <property type="match status" value="1"/>
</dbReference>
<evidence type="ECO:0000256" key="1">
    <source>
        <dbReference type="ARBA" id="ARBA00001957"/>
    </source>
</evidence>
<evidence type="ECO:0000256" key="9">
    <source>
        <dbReference type="PROSITE-ProRule" id="PRU01363"/>
    </source>
</evidence>
<evidence type="ECO:0000256" key="2">
    <source>
        <dbReference type="ARBA" id="ARBA00004792"/>
    </source>
</evidence>
<dbReference type="Gene3D" id="3.40.47.10">
    <property type="match status" value="2"/>
</dbReference>
<dbReference type="Pfam" id="PF22953">
    <property type="entry name" value="SpnB_Rossmann"/>
    <property type="match status" value="2"/>
</dbReference>
<dbReference type="PROSITE" id="PS52004">
    <property type="entry name" value="KS3_2"/>
    <property type="match status" value="2"/>
</dbReference>
<dbReference type="InterPro" id="IPR050091">
    <property type="entry name" value="PKS_NRPS_Biosynth_Enz"/>
</dbReference>
<dbReference type="InterPro" id="IPR006162">
    <property type="entry name" value="Ppantetheine_attach_site"/>
</dbReference>
<keyword evidence="5 14" id="KW-0808">Transferase</keyword>
<comment type="cofactor">
    <cofactor evidence="1">
        <name>pantetheine 4'-phosphate</name>
        <dbReference type="ChEBI" id="CHEBI:47942"/>
    </cofactor>
</comment>